<feature type="transmembrane region" description="Helical" evidence="1">
    <location>
        <begin position="315"/>
        <end position="334"/>
    </location>
</feature>
<keyword evidence="1" id="KW-0812">Transmembrane</keyword>
<evidence type="ECO:0000256" key="1">
    <source>
        <dbReference type="SAM" id="Phobius"/>
    </source>
</evidence>
<protein>
    <submittedName>
        <fullName evidence="2">Uncharacterized protein</fullName>
    </submittedName>
</protein>
<reference evidence="2 3" key="1">
    <citation type="journal article" date="2016" name="Nat. Commun.">
        <title>Thousands of microbial genomes shed light on interconnected biogeochemical processes in an aquifer system.</title>
        <authorList>
            <person name="Anantharaman K."/>
            <person name="Brown C.T."/>
            <person name="Hug L.A."/>
            <person name="Sharon I."/>
            <person name="Castelle C.J."/>
            <person name="Probst A.J."/>
            <person name="Thomas B.C."/>
            <person name="Singh A."/>
            <person name="Wilkins M.J."/>
            <person name="Karaoz U."/>
            <person name="Brodie E.L."/>
            <person name="Williams K.H."/>
            <person name="Hubbard S.S."/>
            <person name="Banfield J.F."/>
        </authorList>
    </citation>
    <scope>NUCLEOTIDE SEQUENCE [LARGE SCALE GENOMIC DNA]</scope>
</reference>
<gene>
    <name evidence="2" type="ORF">A2771_00775</name>
</gene>
<accession>A0A1F7Y1B3</accession>
<proteinExistence type="predicted"/>
<dbReference type="Proteomes" id="UP000176741">
    <property type="component" value="Unassembled WGS sequence"/>
</dbReference>
<evidence type="ECO:0000313" key="2">
    <source>
        <dbReference type="EMBL" id="OGM21107.1"/>
    </source>
</evidence>
<organism evidence="2 3">
    <name type="scientific">Candidatus Woesebacteria bacterium RIFCSPHIGHO2_01_FULL_38_26b</name>
    <dbReference type="NCBI Taxonomy" id="1802491"/>
    <lineage>
        <taxon>Bacteria</taxon>
        <taxon>Candidatus Woeseibacteriota</taxon>
    </lineage>
</organism>
<name>A0A1F7Y1B3_9BACT</name>
<feature type="transmembrane region" description="Helical" evidence="1">
    <location>
        <begin position="340"/>
        <end position="361"/>
    </location>
</feature>
<sequence length="366" mass="38903">MERITIGIVLRAHVNITVQVPDPDRQPVRNLQGAVEPITTGIQEPVAVRLIQLVLLHQVGVAAAIIGIVRHVVVNQVAKLHQAGAGLTTTGILELVCVNRQLLLAKPQHPAVELTTIGIQAPVRADSTKVAVAGVELLALPLRQVAAPIIIGIRELAAASHIPAVLPHQADADITIIGIIQPAAANTIRLLRLHHVPRLLMVAAQTIIGIVVLVRVNKAQERAPVLRLREDVAQTIIGILTLAPANLSIQLATLRPRAAAQTTTGILITVLADQVQPLLQITVHHPGAAVDTTTIGINIPAPVNITRHPVFLRRMAAVPINIGIIIPVIAKITVQDRQLIVSSLLPVAVITTIGILPLVYVNKVPM</sequence>
<dbReference type="EMBL" id="MGGD01000018">
    <property type="protein sequence ID" value="OGM21107.1"/>
    <property type="molecule type" value="Genomic_DNA"/>
</dbReference>
<evidence type="ECO:0000313" key="3">
    <source>
        <dbReference type="Proteomes" id="UP000176741"/>
    </source>
</evidence>
<dbReference type="AlphaFoldDB" id="A0A1F7Y1B3"/>
<keyword evidence="1" id="KW-1133">Transmembrane helix</keyword>
<keyword evidence="1" id="KW-0472">Membrane</keyword>
<comment type="caution">
    <text evidence="2">The sequence shown here is derived from an EMBL/GenBank/DDBJ whole genome shotgun (WGS) entry which is preliminary data.</text>
</comment>